<dbReference type="OrthoDB" id="5426892at2759"/>
<sequence length="184" mass="20851">MVKSLTEQKEVVKYLRLRFLSNFNEFIPVPLNEKCQADFLAALGILSPDAHGSKLKMTSPILDSLARQHVIPIVVPTPRSPRKGRVEDLDFLSVLREVLKAFNKELIVRASVGLAERYVQLITWALWLACIKYGPEGDIWGTFLMGAVMAINTRAIKVQGFTPSEILLDSMRNRWRLCKVVNRS</sequence>
<evidence type="ECO:0000313" key="1">
    <source>
        <dbReference type="EMBL" id="RPB23085.1"/>
    </source>
</evidence>
<reference evidence="1 2" key="1">
    <citation type="journal article" date="2018" name="Nat. Ecol. Evol.">
        <title>Pezizomycetes genomes reveal the molecular basis of ectomycorrhizal truffle lifestyle.</title>
        <authorList>
            <person name="Murat C."/>
            <person name="Payen T."/>
            <person name="Noel B."/>
            <person name="Kuo A."/>
            <person name="Morin E."/>
            <person name="Chen J."/>
            <person name="Kohler A."/>
            <person name="Krizsan K."/>
            <person name="Balestrini R."/>
            <person name="Da Silva C."/>
            <person name="Montanini B."/>
            <person name="Hainaut M."/>
            <person name="Levati E."/>
            <person name="Barry K.W."/>
            <person name="Belfiori B."/>
            <person name="Cichocki N."/>
            <person name="Clum A."/>
            <person name="Dockter R.B."/>
            <person name="Fauchery L."/>
            <person name="Guy J."/>
            <person name="Iotti M."/>
            <person name="Le Tacon F."/>
            <person name="Lindquist E.A."/>
            <person name="Lipzen A."/>
            <person name="Malagnac F."/>
            <person name="Mello A."/>
            <person name="Molinier V."/>
            <person name="Miyauchi S."/>
            <person name="Poulain J."/>
            <person name="Riccioni C."/>
            <person name="Rubini A."/>
            <person name="Sitrit Y."/>
            <person name="Splivallo R."/>
            <person name="Traeger S."/>
            <person name="Wang M."/>
            <person name="Zifcakova L."/>
            <person name="Wipf D."/>
            <person name="Zambonelli A."/>
            <person name="Paolocci F."/>
            <person name="Nowrousian M."/>
            <person name="Ottonello S."/>
            <person name="Baldrian P."/>
            <person name="Spatafora J.W."/>
            <person name="Henrissat B."/>
            <person name="Nagy L.G."/>
            <person name="Aury J.M."/>
            <person name="Wincker P."/>
            <person name="Grigoriev I.V."/>
            <person name="Bonfante P."/>
            <person name="Martin F.M."/>
        </authorList>
    </citation>
    <scope>NUCLEOTIDE SEQUENCE [LARGE SCALE GENOMIC DNA]</scope>
    <source>
        <strain evidence="1 2">ATCC MYA-4762</strain>
    </source>
</reference>
<dbReference type="Proteomes" id="UP000267821">
    <property type="component" value="Unassembled WGS sequence"/>
</dbReference>
<organism evidence="1 2">
    <name type="scientific">Terfezia boudieri ATCC MYA-4762</name>
    <dbReference type="NCBI Taxonomy" id="1051890"/>
    <lineage>
        <taxon>Eukaryota</taxon>
        <taxon>Fungi</taxon>
        <taxon>Dikarya</taxon>
        <taxon>Ascomycota</taxon>
        <taxon>Pezizomycotina</taxon>
        <taxon>Pezizomycetes</taxon>
        <taxon>Pezizales</taxon>
        <taxon>Pezizaceae</taxon>
        <taxon>Terfezia</taxon>
    </lineage>
</organism>
<gene>
    <name evidence="1" type="ORF">L211DRAFT_295753</name>
</gene>
<name>A0A3N4LYF6_9PEZI</name>
<proteinExistence type="predicted"/>
<dbReference type="EMBL" id="ML121548">
    <property type="protein sequence ID" value="RPB23085.1"/>
    <property type="molecule type" value="Genomic_DNA"/>
</dbReference>
<dbReference type="InParanoid" id="A0A3N4LYF6"/>
<dbReference type="AlphaFoldDB" id="A0A3N4LYF6"/>
<evidence type="ECO:0000313" key="2">
    <source>
        <dbReference type="Proteomes" id="UP000267821"/>
    </source>
</evidence>
<accession>A0A3N4LYF6</accession>
<keyword evidence="2" id="KW-1185">Reference proteome</keyword>
<protein>
    <submittedName>
        <fullName evidence="1">Uncharacterized protein</fullName>
    </submittedName>
</protein>